<dbReference type="PANTHER" id="PTHR21363">
    <property type="entry name" value="PREPHENATE DEHYDROGENASE"/>
    <property type="match status" value="1"/>
</dbReference>
<dbReference type="PANTHER" id="PTHR21363:SF0">
    <property type="entry name" value="PREPHENATE DEHYDROGENASE [NADP(+)]"/>
    <property type="match status" value="1"/>
</dbReference>
<dbReference type="GO" id="GO:0006571">
    <property type="term" value="P:tyrosine biosynthetic process"/>
    <property type="evidence" value="ECO:0007669"/>
    <property type="project" value="InterPro"/>
</dbReference>
<dbReference type="Gene3D" id="3.40.50.720">
    <property type="entry name" value="NAD(P)-binding Rossmann-like Domain"/>
    <property type="match status" value="1"/>
</dbReference>
<dbReference type="GO" id="GO:0004665">
    <property type="term" value="F:prephenate dehydrogenase (NADP+) activity"/>
    <property type="evidence" value="ECO:0007669"/>
    <property type="project" value="InterPro"/>
</dbReference>
<dbReference type="InterPro" id="IPR008927">
    <property type="entry name" value="6-PGluconate_DH-like_C_sf"/>
</dbReference>
<name>A0A328BAB2_9CAUL</name>
<dbReference type="RefSeq" id="WP_111276649.1">
    <property type="nucleotide sequence ID" value="NZ_QFYS01000006.1"/>
</dbReference>
<dbReference type="EMBL" id="QFYS01000006">
    <property type="protein sequence ID" value="RAK64262.1"/>
    <property type="molecule type" value="Genomic_DNA"/>
</dbReference>
<dbReference type="InterPro" id="IPR046825">
    <property type="entry name" value="PDH_C"/>
</dbReference>
<dbReference type="Gene3D" id="1.10.3660.10">
    <property type="entry name" value="6-phosphogluconate dehydrogenase C-terminal like domain"/>
    <property type="match status" value="1"/>
</dbReference>
<dbReference type="InterPro" id="IPR003099">
    <property type="entry name" value="Prephen_DH"/>
</dbReference>
<feature type="region of interest" description="Disordered" evidence="2">
    <location>
        <begin position="1"/>
        <end position="32"/>
    </location>
</feature>
<dbReference type="OrthoDB" id="9800497at2"/>
<dbReference type="Pfam" id="PF02153">
    <property type="entry name" value="PDH_N"/>
    <property type="match status" value="1"/>
</dbReference>
<evidence type="ECO:0000313" key="4">
    <source>
        <dbReference type="EMBL" id="RAK64262.1"/>
    </source>
</evidence>
<keyword evidence="1" id="KW-0560">Oxidoreductase</keyword>
<protein>
    <submittedName>
        <fullName evidence="4">Prephenate dehydrogenase/arogenate dehydrogenase family protein</fullName>
    </submittedName>
</protein>
<accession>A0A328BAB2</accession>
<dbReference type="InterPro" id="IPR050812">
    <property type="entry name" value="Preph/Arog_dehydrog"/>
</dbReference>
<feature type="domain" description="Prephenate/arogenate dehydrogenase" evidence="3">
    <location>
        <begin position="46"/>
        <end position="290"/>
    </location>
</feature>
<dbReference type="GO" id="GO:0008977">
    <property type="term" value="F:prephenate dehydrogenase (NAD+) activity"/>
    <property type="evidence" value="ECO:0007669"/>
    <property type="project" value="InterPro"/>
</dbReference>
<gene>
    <name evidence="4" type="ORF">DJ019_13870</name>
</gene>
<dbReference type="SUPFAM" id="SSF48179">
    <property type="entry name" value="6-phosphogluconate dehydrogenase C-terminal domain-like"/>
    <property type="match status" value="1"/>
</dbReference>
<reference evidence="4 5" key="1">
    <citation type="submission" date="2018-05" db="EMBL/GenBank/DDBJ databases">
        <authorList>
            <person name="Lanie J.A."/>
            <person name="Ng W.-L."/>
            <person name="Kazmierczak K.M."/>
            <person name="Andrzejewski T.M."/>
            <person name="Davidsen T.M."/>
            <person name="Wayne K.J."/>
            <person name="Tettelin H."/>
            <person name="Glass J.I."/>
            <person name="Rusch D."/>
            <person name="Podicherti R."/>
            <person name="Tsui H.-C.T."/>
            <person name="Winkler M.E."/>
        </authorList>
    </citation>
    <scope>NUCLEOTIDE SEQUENCE [LARGE SCALE GENOMIC DNA]</scope>
    <source>
        <strain evidence="4 5">BUT-10</strain>
    </source>
</reference>
<organism evidence="4 5">
    <name type="scientific">Phenylobacterium kunshanense</name>
    <dbReference type="NCBI Taxonomy" id="1445034"/>
    <lineage>
        <taxon>Bacteria</taxon>
        <taxon>Pseudomonadati</taxon>
        <taxon>Pseudomonadota</taxon>
        <taxon>Alphaproteobacteria</taxon>
        <taxon>Caulobacterales</taxon>
        <taxon>Caulobacteraceae</taxon>
        <taxon>Phenylobacterium</taxon>
    </lineage>
</organism>
<evidence type="ECO:0000256" key="2">
    <source>
        <dbReference type="SAM" id="MobiDB-lite"/>
    </source>
</evidence>
<evidence type="ECO:0000259" key="3">
    <source>
        <dbReference type="PROSITE" id="PS51176"/>
    </source>
</evidence>
<dbReference type="Proteomes" id="UP000249524">
    <property type="component" value="Unassembled WGS sequence"/>
</dbReference>
<dbReference type="InterPro" id="IPR036291">
    <property type="entry name" value="NAD(P)-bd_dom_sf"/>
</dbReference>
<dbReference type="InterPro" id="IPR046826">
    <property type="entry name" value="PDH_N"/>
</dbReference>
<sequence>MNSRPAPGERPAGGLPTPRSGQANSSADWRQSFAERRRPRYRARMQRLGLIGFGQFGQLAASVLKDHFDVLVADRASDAAARAAALGVGFGTLEEAAARDIVVVAVPVVAMREVFAAIAPHLKPGALVVDVGSVKVLPAQWMVELLPASVDIVATHPLFGPQSARTGLKGLRFVVCPIRGGRDRCVADFGRALGLAVTVTTPEEHDEEMAYVQALTHLIGRSLVNLGIPDERLATQSYQHLLELCGLIGADTFELFTAIQTQNPYAPKIANAFVKEAQSLLEQVGSRPKA</sequence>
<comment type="caution">
    <text evidence="4">The sequence shown here is derived from an EMBL/GenBank/DDBJ whole genome shotgun (WGS) entry which is preliminary data.</text>
</comment>
<dbReference type="SUPFAM" id="SSF51735">
    <property type="entry name" value="NAD(P)-binding Rossmann-fold domains"/>
    <property type="match status" value="1"/>
</dbReference>
<proteinExistence type="predicted"/>
<keyword evidence="5" id="KW-1185">Reference proteome</keyword>
<feature type="compositionally biased region" description="Polar residues" evidence="2">
    <location>
        <begin position="19"/>
        <end position="29"/>
    </location>
</feature>
<dbReference type="GO" id="GO:0070403">
    <property type="term" value="F:NAD+ binding"/>
    <property type="evidence" value="ECO:0007669"/>
    <property type="project" value="InterPro"/>
</dbReference>
<dbReference type="PROSITE" id="PS51176">
    <property type="entry name" value="PDH_ADH"/>
    <property type="match status" value="1"/>
</dbReference>
<evidence type="ECO:0000313" key="5">
    <source>
        <dbReference type="Proteomes" id="UP000249524"/>
    </source>
</evidence>
<dbReference type="Pfam" id="PF20463">
    <property type="entry name" value="PDH_C"/>
    <property type="match status" value="1"/>
</dbReference>
<dbReference type="AlphaFoldDB" id="A0A328BAB2"/>
<evidence type="ECO:0000256" key="1">
    <source>
        <dbReference type="ARBA" id="ARBA00023002"/>
    </source>
</evidence>